<protein>
    <submittedName>
        <fullName evidence="1">Uncharacterized protein</fullName>
    </submittedName>
</protein>
<proteinExistence type="predicted"/>
<accession>A0ABD6LD20</accession>
<reference evidence="1 2" key="1">
    <citation type="journal article" date="2020" name="Cell Host Microbe">
        <title>Functional and Genomic Variation between Human-Derived Isolates of Lachnospiraceae Reveals Inter- and Intra-Species Diversity.</title>
        <authorList>
            <person name="Sorbara M.T."/>
            <person name="Littmann E.R."/>
            <person name="Fontana E."/>
            <person name="Moody T.U."/>
            <person name="Kohout C.E."/>
            <person name="Gjonbalaj M."/>
            <person name="Eaton V."/>
            <person name="Seok R."/>
            <person name="Leiner I.M."/>
            <person name="Pamer E.G."/>
        </authorList>
    </citation>
    <scope>NUCLEOTIDE SEQUENCE [LARGE SCALE GENOMIC DNA]</scope>
    <source>
        <strain evidence="1 2">MSK.2.26</strain>
    </source>
</reference>
<dbReference type="EMBL" id="JAAISW010000001">
    <property type="protein sequence ID" value="NSJ42302.1"/>
    <property type="molecule type" value="Genomic_DNA"/>
</dbReference>
<comment type="caution">
    <text evidence="1">The sequence shown here is derived from an EMBL/GenBank/DDBJ whole genome shotgun (WGS) entry which is preliminary data.</text>
</comment>
<dbReference type="RefSeq" id="WP_002585530.1">
    <property type="nucleotide sequence ID" value="NZ_JAAISW010000001.1"/>
</dbReference>
<gene>
    <name evidence="1" type="ORF">G5B26_01635</name>
</gene>
<name>A0ABD6LD20_9FIRM</name>
<organism evidence="1 2">
    <name type="scientific">Enterocloster clostridioformis</name>
    <dbReference type="NCBI Taxonomy" id="1531"/>
    <lineage>
        <taxon>Bacteria</taxon>
        <taxon>Bacillati</taxon>
        <taxon>Bacillota</taxon>
        <taxon>Clostridia</taxon>
        <taxon>Lachnospirales</taxon>
        <taxon>Lachnospiraceae</taxon>
        <taxon>Enterocloster</taxon>
    </lineage>
</organism>
<evidence type="ECO:0000313" key="2">
    <source>
        <dbReference type="Proteomes" id="UP000719916"/>
    </source>
</evidence>
<evidence type="ECO:0000313" key="1">
    <source>
        <dbReference type="EMBL" id="NSJ42302.1"/>
    </source>
</evidence>
<dbReference type="Proteomes" id="UP000719916">
    <property type="component" value="Unassembled WGS sequence"/>
</dbReference>
<dbReference type="AlphaFoldDB" id="A0ABD6LD20"/>
<sequence length="178" mass="21047">MKKEVDFIAEFEKENSELKQEETNPSPPTEEEYRKMRLGMKLVDLKKAQYQKTKNEQLWNLWTNTFYQMMCDTARIQGGRVTLKIDEENLTGSLIYFGHDILINSYARNQKCFADMMEKAQEVFIDSIDGLLKITFLFHVYDKTKIADYSDEIKKLAAQIYSPQYLKHLNLDDDEDFI</sequence>